<dbReference type="InterPro" id="IPR050955">
    <property type="entry name" value="Plant_Biomass_Hydrol_Est"/>
</dbReference>
<dbReference type="PANTHER" id="PTHR43037">
    <property type="entry name" value="UNNAMED PRODUCT-RELATED"/>
    <property type="match status" value="1"/>
</dbReference>
<dbReference type="GO" id="GO:0005576">
    <property type="term" value="C:extracellular region"/>
    <property type="evidence" value="ECO:0007669"/>
    <property type="project" value="UniProtKB-SubCell"/>
</dbReference>
<keyword evidence="5 9" id="KW-0378">Hydrolase</keyword>
<dbReference type="InParanoid" id="W3WTT1"/>
<dbReference type="GO" id="GO:0006508">
    <property type="term" value="P:proteolysis"/>
    <property type="evidence" value="ECO:0007669"/>
    <property type="project" value="InterPro"/>
</dbReference>
<dbReference type="InterPro" id="IPR029058">
    <property type="entry name" value="AB_hydrolase_fold"/>
</dbReference>
<keyword evidence="7 9" id="KW-0119">Carbohydrate metabolism</keyword>
<dbReference type="NCBIfam" id="TIGR01840">
    <property type="entry name" value="esterase_phb"/>
    <property type="match status" value="1"/>
</dbReference>
<dbReference type="KEGG" id="pfy:PFICI_11129"/>
<evidence type="ECO:0000313" key="11">
    <source>
        <dbReference type="Proteomes" id="UP000030651"/>
    </source>
</evidence>
<dbReference type="PANTHER" id="PTHR43037:SF3">
    <property type="entry name" value="FERULOYL ESTERASE B"/>
    <property type="match status" value="1"/>
</dbReference>
<gene>
    <name evidence="10" type="ORF">PFICI_11129</name>
</gene>
<evidence type="ECO:0000256" key="8">
    <source>
        <dbReference type="ARBA" id="ARBA00023326"/>
    </source>
</evidence>
<keyword evidence="3 9" id="KW-0964">Secreted</keyword>
<dbReference type="Proteomes" id="UP000030651">
    <property type="component" value="Unassembled WGS sequence"/>
</dbReference>
<dbReference type="GO" id="GO:0045493">
    <property type="term" value="P:xylan catabolic process"/>
    <property type="evidence" value="ECO:0007669"/>
    <property type="project" value="UniProtKB-UniRule"/>
</dbReference>
<dbReference type="eggNOG" id="ENOG502QTDU">
    <property type="taxonomic scope" value="Eukaryota"/>
</dbReference>
<dbReference type="SUPFAM" id="SSF53474">
    <property type="entry name" value="alpha/beta-Hydrolases"/>
    <property type="match status" value="2"/>
</dbReference>
<evidence type="ECO:0000256" key="1">
    <source>
        <dbReference type="ARBA" id="ARBA00004613"/>
    </source>
</evidence>
<keyword evidence="6" id="KW-0325">Glycoprotein</keyword>
<keyword evidence="11" id="KW-1185">Reference proteome</keyword>
<dbReference type="OrthoDB" id="2425929at2759"/>
<organism evidence="10 11">
    <name type="scientific">Pestalotiopsis fici (strain W106-1 / CGMCC3.15140)</name>
    <dbReference type="NCBI Taxonomy" id="1229662"/>
    <lineage>
        <taxon>Eukaryota</taxon>
        <taxon>Fungi</taxon>
        <taxon>Dikarya</taxon>
        <taxon>Ascomycota</taxon>
        <taxon>Pezizomycotina</taxon>
        <taxon>Sordariomycetes</taxon>
        <taxon>Xylariomycetidae</taxon>
        <taxon>Amphisphaeriales</taxon>
        <taxon>Sporocadaceae</taxon>
        <taxon>Pestalotiopsis</taxon>
    </lineage>
</organism>
<dbReference type="InterPro" id="IPR010126">
    <property type="entry name" value="Esterase_phb"/>
</dbReference>
<dbReference type="Gene3D" id="3.40.50.1820">
    <property type="entry name" value="alpha/beta hydrolase"/>
    <property type="match status" value="1"/>
</dbReference>
<evidence type="ECO:0000256" key="3">
    <source>
        <dbReference type="ARBA" id="ARBA00022525"/>
    </source>
</evidence>
<comment type="similarity">
    <text evidence="9">Belongs to the carbohydrate esterase 1 (CE1) family.</text>
</comment>
<dbReference type="EC" id="3.1.1.-" evidence="9"/>
<evidence type="ECO:0000256" key="4">
    <source>
        <dbReference type="ARBA" id="ARBA00022729"/>
    </source>
</evidence>
<evidence type="ECO:0000256" key="7">
    <source>
        <dbReference type="ARBA" id="ARBA00023277"/>
    </source>
</evidence>
<comment type="function">
    <text evidence="9">Esterase involved in the hydrolysis of xylan, a major structural heterogeneous polysaccharide found in plant biomass representing the second most abundant polysaccharide in the biosphere, after cellulose.</text>
</comment>
<dbReference type="EMBL" id="KI912116">
    <property type="protein sequence ID" value="ETS77255.1"/>
    <property type="molecule type" value="Genomic_DNA"/>
</dbReference>
<dbReference type="GO" id="GO:0052689">
    <property type="term" value="F:carboxylic ester hydrolase activity"/>
    <property type="evidence" value="ECO:0007669"/>
    <property type="project" value="UniProtKB-KW"/>
</dbReference>
<dbReference type="OMA" id="PRFKTWH"/>
<dbReference type="RefSeq" id="XP_007837901.1">
    <property type="nucleotide sequence ID" value="XM_007839710.1"/>
</dbReference>
<dbReference type="Pfam" id="PF10503">
    <property type="entry name" value="Esterase_PHB"/>
    <property type="match status" value="1"/>
</dbReference>
<feature type="chain" id="PRO_5029034037" description="Carboxylic ester hydrolase" evidence="9">
    <location>
        <begin position="21"/>
        <end position="298"/>
    </location>
</feature>
<dbReference type="GO" id="GO:0008236">
    <property type="term" value="F:serine-type peptidase activity"/>
    <property type="evidence" value="ECO:0007669"/>
    <property type="project" value="InterPro"/>
</dbReference>
<keyword evidence="4 9" id="KW-0732">Signal</keyword>
<evidence type="ECO:0000313" key="10">
    <source>
        <dbReference type="EMBL" id="ETS77255.1"/>
    </source>
</evidence>
<dbReference type="HOGENOM" id="CLU_027551_1_1_1"/>
<evidence type="ECO:0000256" key="2">
    <source>
        <dbReference type="ARBA" id="ARBA00022487"/>
    </source>
</evidence>
<proteinExistence type="inferred from homology"/>
<keyword evidence="8 9" id="KW-0624">Polysaccharide degradation</keyword>
<comment type="subcellular location">
    <subcellularLocation>
        <location evidence="1 9">Secreted</location>
    </subcellularLocation>
</comment>
<evidence type="ECO:0000256" key="9">
    <source>
        <dbReference type="RuleBase" id="RU367147"/>
    </source>
</evidence>
<feature type="signal peptide" evidence="9">
    <location>
        <begin position="1"/>
        <end position="20"/>
    </location>
</feature>
<dbReference type="AlphaFoldDB" id="W3WTT1"/>
<dbReference type="GeneID" id="19276142"/>
<evidence type="ECO:0000256" key="5">
    <source>
        <dbReference type="ARBA" id="ARBA00022801"/>
    </source>
</evidence>
<protein>
    <recommendedName>
        <fullName evidence="9">Carboxylic ester hydrolase</fullName>
        <ecNumber evidence="9">3.1.1.-</ecNumber>
    </recommendedName>
</protein>
<evidence type="ECO:0000256" key="6">
    <source>
        <dbReference type="ARBA" id="ARBA00023180"/>
    </source>
</evidence>
<keyword evidence="2 9" id="KW-0719">Serine esterase</keyword>
<reference evidence="11" key="1">
    <citation type="journal article" date="2015" name="BMC Genomics">
        <title>Genomic and transcriptomic analysis of the endophytic fungus Pestalotiopsis fici reveals its lifestyle and high potential for synthesis of natural products.</title>
        <authorList>
            <person name="Wang X."/>
            <person name="Zhang X."/>
            <person name="Liu L."/>
            <person name="Xiang M."/>
            <person name="Wang W."/>
            <person name="Sun X."/>
            <person name="Che Y."/>
            <person name="Guo L."/>
            <person name="Liu G."/>
            <person name="Guo L."/>
            <person name="Wang C."/>
            <person name="Yin W.B."/>
            <person name="Stadler M."/>
            <person name="Zhang X."/>
            <person name="Liu X."/>
        </authorList>
    </citation>
    <scope>NUCLEOTIDE SEQUENCE [LARGE SCALE GENOMIC DNA]</scope>
    <source>
        <strain evidence="11">W106-1 / CGMCC3.15140</strain>
    </source>
</reference>
<name>W3WTT1_PESFW</name>
<sequence length="298" mass="31769">MMHLRNLAIAIGALATIAHGAKTLQTVTGWGSLESSAKVTVQLYVPDQVATSPAVVFALHGCGGSGSEYYQREANYGTYAEEKGFLVVYPSSKNDSNCWDVSSTSSLTHDGGSQSQALAQVASYLQEQYNADPDQIFVTGSSSGCMMTNVVMAVYPDVFKAASCYSGVAAGCLAGSPGNSPADSNHTCPDGDVHKTGAQWAEQVRAMYPEYNGTYGRMQTWHGTADNLVFYANLAEQLKEWSALLNVSFTKNVTDYPTTGYTRMVYGDGTTLVGYSAQGVGHTVPVHPKLDLAWFGLS</sequence>
<accession>W3WTT1</accession>